<dbReference type="PATRIC" id="fig|1029756.8.peg.2260"/>
<dbReference type="EMBL" id="CP006912">
    <property type="protein sequence ID" value="AHB50202.1"/>
    <property type="molecule type" value="Genomic_DNA"/>
</dbReference>
<dbReference type="RefSeq" id="WP_023787524.1">
    <property type="nucleotide sequence ID" value="NC_022997.1"/>
</dbReference>
<proteinExistence type="predicted"/>
<accession>V5SI75</accession>
<dbReference type="OrthoDB" id="7933911at2"/>
<keyword evidence="3" id="KW-1185">Reference proteome</keyword>
<reference evidence="2 3" key="1">
    <citation type="journal article" date="2014" name="Genome Announc.">
        <title>Complete Genome Sequence of Hyphomicrobium nitrativorans Strain NL23, a Denitrifying Bacterium Isolated from Biofilm of a Methanol-Fed Denitrification System Treating Seawater at the Montreal Biodome.</title>
        <authorList>
            <person name="Martineau C."/>
            <person name="Villeneuve C."/>
            <person name="Mauffrey F."/>
            <person name="Villemur R."/>
        </authorList>
    </citation>
    <scope>NUCLEOTIDE SEQUENCE [LARGE SCALE GENOMIC DNA]</scope>
    <source>
        <strain evidence="2">NL23</strain>
    </source>
</reference>
<evidence type="ECO:0000256" key="1">
    <source>
        <dbReference type="SAM" id="MobiDB-lite"/>
    </source>
</evidence>
<evidence type="ECO:0008006" key="4">
    <source>
        <dbReference type="Google" id="ProtNLM"/>
    </source>
</evidence>
<sequence length="74" mass="7675">MNKTIMATDDTEAFIDANAAVLGLAIAPEWKANVAMFVDVARAMAARIEATGAATASEAAPVFTPRALTPHTSQ</sequence>
<organism evidence="2 3">
    <name type="scientific">Hyphomicrobium nitrativorans NL23</name>
    <dbReference type="NCBI Taxonomy" id="1029756"/>
    <lineage>
        <taxon>Bacteria</taxon>
        <taxon>Pseudomonadati</taxon>
        <taxon>Pseudomonadota</taxon>
        <taxon>Alphaproteobacteria</taxon>
        <taxon>Hyphomicrobiales</taxon>
        <taxon>Hyphomicrobiaceae</taxon>
        <taxon>Hyphomicrobium</taxon>
    </lineage>
</organism>
<dbReference type="STRING" id="1029756.W911_10860"/>
<dbReference type="Proteomes" id="UP000018542">
    <property type="component" value="Chromosome"/>
</dbReference>
<feature type="region of interest" description="Disordered" evidence="1">
    <location>
        <begin position="54"/>
        <end position="74"/>
    </location>
</feature>
<dbReference type="KEGG" id="hni:W911_10860"/>
<dbReference type="AlphaFoldDB" id="V5SI75"/>
<evidence type="ECO:0000313" key="2">
    <source>
        <dbReference type="EMBL" id="AHB50202.1"/>
    </source>
</evidence>
<gene>
    <name evidence="2" type="ORF">W911_10860</name>
</gene>
<evidence type="ECO:0000313" key="3">
    <source>
        <dbReference type="Proteomes" id="UP000018542"/>
    </source>
</evidence>
<name>V5SI75_9HYPH</name>
<dbReference type="InterPro" id="IPR025148">
    <property type="entry name" value="AtzG-like"/>
</dbReference>
<dbReference type="Pfam" id="PF13318">
    <property type="entry name" value="AtzG-like"/>
    <property type="match status" value="1"/>
</dbReference>
<protein>
    <recommendedName>
        <fullName evidence="4">DUF4089 domain-containing protein</fullName>
    </recommendedName>
</protein>
<dbReference type="HOGENOM" id="CLU_2682831_0_0_5"/>